<dbReference type="AlphaFoldDB" id="A0A2P4YFS3"/>
<comment type="caution">
    <text evidence="1">The sequence shown here is derived from an EMBL/GenBank/DDBJ whole genome shotgun (WGS) entry which is preliminary data.</text>
</comment>
<name>A0A2P4YFS3_9STRA</name>
<dbReference type="EMBL" id="NCKW01003404">
    <property type="protein sequence ID" value="POM76677.1"/>
    <property type="molecule type" value="Genomic_DNA"/>
</dbReference>
<evidence type="ECO:0000313" key="1">
    <source>
        <dbReference type="EMBL" id="POM76677.1"/>
    </source>
</evidence>
<dbReference type="Proteomes" id="UP000237271">
    <property type="component" value="Unassembled WGS sequence"/>
</dbReference>
<sequence>MADDSRCSTRSSPQLTLKDQGQYKYARTARGGRHQLTHKALVGGRCRKIDVHWAWLYAQPLAEFERLGNPGINLLSRLLLDMNIAMIKDLEAKKQVSETQMAQIEQFVARHLVKVKRLFDDGQLKPDQ</sequence>
<protein>
    <submittedName>
        <fullName evidence="1">Membrane protein</fullName>
    </submittedName>
</protein>
<proteinExistence type="predicted"/>
<accession>A0A2P4YFS3</accession>
<organism evidence="1 2">
    <name type="scientific">Phytophthora palmivora</name>
    <dbReference type="NCBI Taxonomy" id="4796"/>
    <lineage>
        <taxon>Eukaryota</taxon>
        <taxon>Sar</taxon>
        <taxon>Stramenopiles</taxon>
        <taxon>Oomycota</taxon>
        <taxon>Peronosporomycetes</taxon>
        <taxon>Peronosporales</taxon>
        <taxon>Peronosporaceae</taxon>
        <taxon>Phytophthora</taxon>
    </lineage>
</organism>
<keyword evidence="2" id="KW-1185">Reference proteome</keyword>
<reference evidence="1 2" key="1">
    <citation type="journal article" date="2017" name="Genome Biol. Evol.">
        <title>Phytophthora megakarya and P. palmivora, closely related causal agents of cacao black pod rot, underwent increases in genome sizes and gene numbers by different mechanisms.</title>
        <authorList>
            <person name="Ali S.S."/>
            <person name="Shao J."/>
            <person name="Lary D.J."/>
            <person name="Kronmiller B."/>
            <person name="Shen D."/>
            <person name="Strem M.D."/>
            <person name="Amoako-Attah I."/>
            <person name="Akrofi A.Y."/>
            <person name="Begoude B.A."/>
            <person name="Ten Hoopen G.M."/>
            <person name="Coulibaly K."/>
            <person name="Kebe B.I."/>
            <person name="Melnick R.L."/>
            <person name="Guiltinan M.J."/>
            <person name="Tyler B.M."/>
            <person name="Meinhardt L.W."/>
            <person name="Bailey B.A."/>
        </authorList>
    </citation>
    <scope>NUCLEOTIDE SEQUENCE [LARGE SCALE GENOMIC DNA]</scope>
    <source>
        <strain evidence="2">sbr112.9</strain>
    </source>
</reference>
<evidence type="ECO:0000313" key="2">
    <source>
        <dbReference type="Proteomes" id="UP000237271"/>
    </source>
</evidence>
<gene>
    <name evidence="1" type="ORF">PHPALM_6056</name>
</gene>